<proteinExistence type="predicted"/>
<dbReference type="Proteomes" id="UP000481643">
    <property type="component" value="Unassembled WGS sequence"/>
</dbReference>
<dbReference type="EMBL" id="WBVX01000061">
    <property type="protein sequence ID" value="KAB2674873.1"/>
    <property type="molecule type" value="Genomic_DNA"/>
</dbReference>
<dbReference type="AlphaFoldDB" id="A0A6L3YBF4"/>
<comment type="caution">
    <text evidence="1">The sequence shown here is derived from an EMBL/GenBank/DDBJ whole genome shotgun (WGS) entry which is preliminary data.</text>
</comment>
<evidence type="ECO:0000313" key="2">
    <source>
        <dbReference type="Proteomes" id="UP000481643"/>
    </source>
</evidence>
<reference evidence="1 2" key="1">
    <citation type="submission" date="2019-09" db="EMBL/GenBank/DDBJ databases">
        <title>Taxonomic organization of the family Brucellaceae based on a phylogenomic approach.</title>
        <authorList>
            <person name="Leclercq S."/>
            <person name="Cloeckaert A."/>
            <person name="Zygmunt M.S."/>
        </authorList>
    </citation>
    <scope>NUCLEOTIDE SEQUENCE [LARGE SCALE GENOMIC DNA]</scope>
    <source>
        <strain evidence="1 2">WS1830</strain>
    </source>
</reference>
<protein>
    <submittedName>
        <fullName evidence="1">Uncharacterized protein</fullName>
    </submittedName>
</protein>
<name>A0A6L3YBF4_9HYPH</name>
<organism evidence="1 2">
    <name type="scientific">Brucella tritici</name>
    <dbReference type="NCBI Taxonomy" id="94626"/>
    <lineage>
        <taxon>Bacteria</taxon>
        <taxon>Pseudomonadati</taxon>
        <taxon>Pseudomonadota</taxon>
        <taxon>Alphaproteobacteria</taxon>
        <taxon>Hyphomicrobiales</taxon>
        <taxon>Brucellaceae</taxon>
        <taxon>Brucella/Ochrobactrum group</taxon>
        <taxon>Brucella</taxon>
    </lineage>
</organism>
<sequence length="93" mass="10357">MPSKELTNAAKAIYESRNGARCKPWSQLPQSHQAPYLDDAEAARKSFFAALQEPTEGMYQAGIKYHDIEKTPSVYFGLFRNMLAASALGEQSE</sequence>
<accession>A0A6L3YBF4</accession>
<dbReference type="RefSeq" id="WP_151654436.1">
    <property type="nucleotide sequence ID" value="NZ_WBVX01000061.1"/>
</dbReference>
<evidence type="ECO:0000313" key="1">
    <source>
        <dbReference type="EMBL" id="KAB2674873.1"/>
    </source>
</evidence>
<gene>
    <name evidence="1" type="ORF">F9L08_28225</name>
</gene>